<feature type="region of interest" description="Disordered" evidence="8">
    <location>
        <begin position="1"/>
        <end position="20"/>
    </location>
</feature>
<accession>A0A7J6WN67</accession>
<dbReference type="GO" id="GO:0007064">
    <property type="term" value="P:mitotic sister chromatid cohesion"/>
    <property type="evidence" value="ECO:0007669"/>
    <property type="project" value="InterPro"/>
</dbReference>
<protein>
    <submittedName>
        <fullName evidence="9">Sister chromatid cohesion protein pds5-like protein</fullName>
    </submittedName>
</protein>
<dbReference type="Gene3D" id="1.25.10.10">
    <property type="entry name" value="Leucine-rich Repeat Variant"/>
    <property type="match status" value="2"/>
</dbReference>
<dbReference type="OrthoDB" id="200660at2759"/>
<dbReference type="EMBL" id="JABWDY010014580">
    <property type="protein sequence ID" value="KAF5197532.1"/>
    <property type="molecule type" value="Genomic_DNA"/>
</dbReference>
<keyword evidence="5" id="KW-0234">DNA repair</keyword>
<evidence type="ECO:0000256" key="7">
    <source>
        <dbReference type="ARBA" id="ARBA00023306"/>
    </source>
</evidence>
<keyword evidence="6" id="KW-0539">Nucleus</keyword>
<keyword evidence="7" id="KW-0131">Cell cycle</keyword>
<evidence type="ECO:0000256" key="1">
    <source>
        <dbReference type="ARBA" id="ARBA00004123"/>
    </source>
</evidence>
<keyword evidence="4" id="KW-0498">Mitosis</keyword>
<dbReference type="Pfam" id="PF20168">
    <property type="entry name" value="PDS5"/>
    <property type="match status" value="1"/>
</dbReference>
<evidence type="ECO:0000313" key="10">
    <source>
        <dbReference type="Proteomes" id="UP000554482"/>
    </source>
</evidence>
<organism evidence="9 10">
    <name type="scientific">Thalictrum thalictroides</name>
    <name type="common">Rue-anemone</name>
    <name type="synonym">Anemone thalictroides</name>
    <dbReference type="NCBI Taxonomy" id="46969"/>
    <lineage>
        <taxon>Eukaryota</taxon>
        <taxon>Viridiplantae</taxon>
        <taxon>Streptophyta</taxon>
        <taxon>Embryophyta</taxon>
        <taxon>Tracheophyta</taxon>
        <taxon>Spermatophyta</taxon>
        <taxon>Magnoliopsida</taxon>
        <taxon>Ranunculales</taxon>
        <taxon>Ranunculaceae</taxon>
        <taxon>Thalictroideae</taxon>
        <taxon>Thalictrum</taxon>
    </lineage>
</organism>
<dbReference type="Proteomes" id="UP000554482">
    <property type="component" value="Unassembled WGS sequence"/>
</dbReference>
<evidence type="ECO:0000313" key="9">
    <source>
        <dbReference type="EMBL" id="KAF5197532.1"/>
    </source>
</evidence>
<dbReference type="PANTHER" id="PTHR12663">
    <property type="entry name" value="ANDROGEN INDUCED INHIBITOR OF PROLIFERATION AS3 / PDS5-RELATED"/>
    <property type="match status" value="1"/>
</dbReference>
<dbReference type="SUPFAM" id="SSF48371">
    <property type="entry name" value="ARM repeat"/>
    <property type="match status" value="1"/>
</dbReference>
<evidence type="ECO:0000256" key="8">
    <source>
        <dbReference type="SAM" id="MobiDB-lite"/>
    </source>
</evidence>
<dbReference type="GO" id="GO:0005634">
    <property type="term" value="C:nucleus"/>
    <property type="evidence" value="ECO:0007669"/>
    <property type="project" value="UniProtKB-SubCell"/>
</dbReference>
<keyword evidence="10" id="KW-1185">Reference proteome</keyword>
<evidence type="ECO:0000256" key="6">
    <source>
        <dbReference type="ARBA" id="ARBA00023242"/>
    </source>
</evidence>
<dbReference type="PANTHER" id="PTHR12663:SF0">
    <property type="entry name" value="PRECOCIOUS DISSOCIATION OF SISTERS 5, ISOFORM A"/>
    <property type="match status" value="1"/>
</dbReference>
<dbReference type="GO" id="GO:0035825">
    <property type="term" value="P:homologous recombination"/>
    <property type="evidence" value="ECO:0007669"/>
    <property type="project" value="UniProtKB-ARBA"/>
</dbReference>
<keyword evidence="3" id="KW-0227">DNA damage</keyword>
<dbReference type="GO" id="GO:0000785">
    <property type="term" value="C:chromatin"/>
    <property type="evidence" value="ECO:0007669"/>
    <property type="project" value="TreeGrafter"/>
</dbReference>
<dbReference type="GO" id="GO:0051301">
    <property type="term" value="P:cell division"/>
    <property type="evidence" value="ECO:0007669"/>
    <property type="project" value="UniProtKB-KW"/>
</dbReference>
<dbReference type="AlphaFoldDB" id="A0A7J6WN67"/>
<evidence type="ECO:0000256" key="4">
    <source>
        <dbReference type="ARBA" id="ARBA00022776"/>
    </source>
</evidence>
<proteinExistence type="predicted"/>
<dbReference type="InterPro" id="IPR039776">
    <property type="entry name" value="Pds5"/>
</dbReference>
<dbReference type="InterPro" id="IPR016024">
    <property type="entry name" value="ARM-type_fold"/>
</dbReference>
<dbReference type="GO" id="GO:0006281">
    <property type="term" value="P:DNA repair"/>
    <property type="evidence" value="ECO:0007669"/>
    <property type="project" value="UniProtKB-KW"/>
</dbReference>
<gene>
    <name evidence="9" type="ORF">FRX31_012878</name>
</gene>
<keyword evidence="2" id="KW-0132">Cell division</keyword>
<dbReference type="CDD" id="cd19953">
    <property type="entry name" value="PDS5"/>
    <property type="match status" value="1"/>
</dbReference>
<reference evidence="9 10" key="1">
    <citation type="submission" date="2020-06" db="EMBL/GenBank/DDBJ databases">
        <title>Transcriptomic and genomic resources for Thalictrum thalictroides and T. hernandezii: Facilitating candidate gene discovery in an emerging model plant lineage.</title>
        <authorList>
            <person name="Arias T."/>
            <person name="Riano-Pachon D.M."/>
            <person name="Di Stilio V.S."/>
        </authorList>
    </citation>
    <scope>NUCLEOTIDE SEQUENCE [LARGE SCALE GENOMIC DNA]</scope>
    <source>
        <strain evidence="10">cv. WT478/WT964</strain>
        <tissue evidence="9">Leaves</tissue>
    </source>
</reference>
<name>A0A7J6WN67_THATH</name>
<comment type="subcellular location">
    <subcellularLocation>
        <location evidence="1">Nucleus</location>
    </subcellularLocation>
</comment>
<dbReference type="InterPro" id="IPR011989">
    <property type="entry name" value="ARM-like"/>
</dbReference>
<evidence type="ECO:0000256" key="5">
    <source>
        <dbReference type="ARBA" id="ARBA00023204"/>
    </source>
</evidence>
<comment type="caution">
    <text evidence="9">The sequence shown here is derived from an EMBL/GenBank/DDBJ whole genome shotgun (WGS) entry which is preliminary data.</text>
</comment>
<sequence length="415" mass="47253">MQQAASCLSELEQSPSPSMLESMEPCLNAIAKPELLKHQDKDVKLLVASCICEITRITAPEAPYSDDVLRDIFHLIVGTFIGLDDVNSPSFGRRVVILETVARYRSCVVMLDLECDDLVDDIFSTFFTVVSDYHPENVLTSMKTIMILLLEESEDIHENLLHILLTVLGRKKSDTSMAARRLAMNVIRHCATKLESYIKQFLMSSMSGDDISLNAELDYHEVIYDIYQCAPQILSEVIPYLTGELLADKLDTRLKAVKLLGDLCALPQPISEAFQPIFFEFLKRLTDRVVEVRMSVVEQMRICLLSNPFRVEAPQIIGSLCDRLLDYDENVRKQVVGTLCDVACCSLKSISIETLKVVSERLRDKSLPVKKYTMERLAEIYRIYCLKCSDGSISTIEFEWIPGRILRCFYDRDFR</sequence>
<evidence type="ECO:0000256" key="2">
    <source>
        <dbReference type="ARBA" id="ARBA00022618"/>
    </source>
</evidence>
<evidence type="ECO:0000256" key="3">
    <source>
        <dbReference type="ARBA" id="ARBA00022763"/>
    </source>
</evidence>